<evidence type="ECO:0000313" key="3">
    <source>
        <dbReference type="EMBL" id="KZS17492.1"/>
    </source>
</evidence>
<dbReference type="AlphaFoldDB" id="A0A165ADK1"/>
<evidence type="ECO:0000313" key="4">
    <source>
        <dbReference type="Proteomes" id="UP000076858"/>
    </source>
</evidence>
<comment type="caution">
    <text evidence="3">The sequence shown here is derived from an EMBL/GenBank/DDBJ whole genome shotgun (WGS) entry which is preliminary data.</text>
</comment>
<keyword evidence="2" id="KW-0812">Transmembrane</keyword>
<keyword evidence="2" id="KW-0472">Membrane</keyword>
<accession>A0A165ADK1</accession>
<feature type="transmembrane region" description="Helical" evidence="2">
    <location>
        <begin position="67"/>
        <end position="88"/>
    </location>
</feature>
<feature type="compositionally biased region" description="Low complexity" evidence="1">
    <location>
        <begin position="110"/>
        <end position="126"/>
    </location>
</feature>
<sequence length="182" mass="20077">MSKLPIAAFYPTGSTPSNLFEAHTRNSTRRQGGGPIAHNSINRTAPIITLADSNNTSSPVVLCVDGVLLWLLIAWITAGTAAIITLIVKSCRNRWKHGEQEEFDWGALERSQPTRSQQTRSTSCSSVPSVRNAIPTTKPSVPSSSRFTHRASTRHTSSRRTELEDANRRHKSRSRRLQSTTA</sequence>
<name>A0A165ADK1_9CRUS</name>
<dbReference type="EMBL" id="LRGB01000626">
    <property type="protein sequence ID" value="KZS17492.1"/>
    <property type="molecule type" value="Genomic_DNA"/>
</dbReference>
<feature type="compositionally biased region" description="Basic residues" evidence="1">
    <location>
        <begin position="147"/>
        <end position="158"/>
    </location>
</feature>
<evidence type="ECO:0008006" key="5">
    <source>
        <dbReference type="Google" id="ProtNLM"/>
    </source>
</evidence>
<proteinExistence type="predicted"/>
<protein>
    <recommendedName>
        <fullName evidence="5">Transmembrane protein</fullName>
    </recommendedName>
</protein>
<evidence type="ECO:0000256" key="2">
    <source>
        <dbReference type="SAM" id="Phobius"/>
    </source>
</evidence>
<organism evidence="3 4">
    <name type="scientific">Daphnia magna</name>
    <dbReference type="NCBI Taxonomy" id="35525"/>
    <lineage>
        <taxon>Eukaryota</taxon>
        <taxon>Metazoa</taxon>
        <taxon>Ecdysozoa</taxon>
        <taxon>Arthropoda</taxon>
        <taxon>Crustacea</taxon>
        <taxon>Branchiopoda</taxon>
        <taxon>Diplostraca</taxon>
        <taxon>Cladocera</taxon>
        <taxon>Anomopoda</taxon>
        <taxon>Daphniidae</taxon>
        <taxon>Daphnia</taxon>
    </lineage>
</organism>
<feature type="region of interest" description="Disordered" evidence="1">
    <location>
        <begin position="106"/>
        <end position="182"/>
    </location>
</feature>
<reference evidence="3 4" key="1">
    <citation type="submission" date="2016-03" db="EMBL/GenBank/DDBJ databases">
        <title>EvidentialGene: Evidence-directed Construction of Genes on Genomes.</title>
        <authorList>
            <person name="Gilbert D.G."/>
            <person name="Choi J.-H."/>
            <person name="Mockaitis K."/>
            <person name="Colbourne J."/>
            <person name="Pfrender M."/>
        </authorList>
    </citation>
    <scope>NUCLEOTIDE SEQUENCE [LARGE SCALE GENOMIC DNA]</scope>
    <source>
        <strain evidence="3 4">Xinb3</strain>
        <tissue evidence="3">Complete organism</tissue>
    </source>
</reference>
<evidence type="ECO:0000256" key="1">
    <source>
        <dbReference type="SAM" id="MobiDB-lite"/>
    </source>
</evidence>
<keyword evidence="2" id="KW-1133">Transmembrane helix</keyword>
<dbReference type="Proteomes" id="UP000076858">
    <property type="component" value="Unassembled WGS sequence"/>
</dbReference>
<keyword evidence="4" id="KW-1185">Reference proteome</keyword>
<dbReference type="OrthoDB" id="6370204at2759"/>
<gene>
    <name evidence="3" type="ORF">APZ42_016375</name>
</gene>